<proteinExistence type="predicted"/>
<dbReference type="AlphaFoldDB" id="A0AAD6W7G3"/>
<name>A0AAD6W7G3_9ROSI</name>
<reference evidence="1 2" key="1">
    <citation type="journal article" date="2023" name="Mol. Ecol. Resour.">
        <title>Chromosome-level genome assembly of a triploid poplar Populus alba 'Berolinensis'.</title>
        <authorList>
            <person name="Chen S."/>
            <person name="Yu Y."/>
            <person name="Wang X."/>
            <person name="Wang S."/>
            <person name="Zhang T."/>
            <person name="Zhou Y."/>
            <person name="He R."/>
            <person name="Meng N."/>
            <person name="Wang Y."/>
            <person name="Liu W."/>
            <person name="Liu Z."/>
            <person name="Liu J."/>
            <person name="Guo Q."/>
            <person name="Huang H."/>
            <person name="Sederoff R.R."/>
            <person name="Wang G."/>
            <person name="Qu G."/>
            <person name="Chen S."/>
        </authorList>
    </citation>
    <scope>NUCLEOTIDE SEQUENCE [LARGE SCALE GENOMIC DNA]</scope>
    <source>
        <strain evidence="1">SC-2020</strain>
    </source>
</reference>
<accession>A0AAD6W7G3</accession>
<dbReference type="Proteomes" id="UP001164929">
    <property type="component" value="Chromosome 4"/>
</dbReference>
<evidence type="ECO:0000313" key="2">
    <source>
        <dbReference type="Proteomes" id="UP001164929"/>
    </source>
</evidence>
<protein>
    <submittedName>
        <fullName evidence="1">Uncharacterized protein</fullName>
    </submittedName>
</protein>
<keyword evidence="2" id="KW-1185">Reference proteome</keyword>
<gene>
    <name evidence="1" type="ORF">NC653_011862</name>
</gene>
<sequence length="36" mass="3861">MALPAPAVGLFAVFFPPFVQEIHLSSLPLLFCRGSS</sequence>
<dbReference type="EMBL" id="JAQIZT010000004">
    <property type="protein sequence ID" value="KAJ7001581.1"/>
    <property type="molecule type" value="Genomic_DNA"/>
</dbReference>
<evidence type="ECO:0000313" key="1">
    <source>
        <dbReference type="EMBL" id="KAJ7001581.1"/>
    </source>
</evidence>
<organism evidence="1 2">
    <name type="scientific">Populus alba x Populus x berolinensis</name>
    <dbReference type="NCBI Taxonomy" id="444605"/>
    <lineage>
        <taxon>Eukaryota</taxon>
        <taxon>Viridiplantae</taxon>
        <taxon>Streptophyta</taxon>
        <taxon>Embryophyta</taxon>
        <taxon>Tracheophyta</taxon>
        <taxon>Spermatophyta</taxon>
        <taxon>Magnoliopsida</taxon>
        <taxon>eudicotyledons</taxon>
        <taxon>Gunneridae</taxon>
        <taxon>Pentapetalae</taxon>
        <taxon>rosids</taxon>
        <taxon>fabids</taxon>
        <taxon>Malpighiales</taxon>
        <taxon>Salicaceae</taxon>
        <taxon>Saliceae</taxon>
        <taxon>Populus</taxon>
    </lineage>
</organism>
<comment type="caution">
    <text evidence="1">The sequence shown here is derived from an EMBL/GenBank/DDBJ whole genome shotgun (WGS) entry which is preliminary data.</text>
</comment>